<keyword evidence="2" id="KW-1133">Transmembrane helix</keyword>
<protein>
    <submittedName>
        <fullName evidence="3">Uncharacterized protein</fullName>
    </submittedName>
</protein>
<accession>A0A1H5RJP4</accession>
<sequence length="300" mass="34819">MFDLKLKKQVDKTEVDDAVNKADESENEQLVISTGSTYKAKEYEALAYLEKEDSASRLVEILEYSKISDCKYEFNEISGLYEVYVSPTSYELANNIYKKVLEDKLLEDVKMAEEENKIEKEEAKELEEEISEEISELNTQKAFKEPTLYDSKEEKYKDNLSSAFTFLFCGVVGLIVVLLNDLGVFKLIQKDSSSFITVNVILILMFAVFCGIGVWSLIYSKKLKLEAKEENELITKVNEYLEENVFIEDIDKEVDDNIPEEIKFFSRVDFVKNLLNKEFSDYDEELLNQISEKYIEKLYA</sequence>
<proteinExistence type="predicted"/>
<gene>
    <name evidence="3" type="ORF">SAMN05216537_10135</name>
</gene>
<dbReference type="RefSeq" id="WP_027431805.1">
    <property type="nucleotide sequence ID" value="NZ_FNUL01000001.1"/>
</dbReference>
<dbReference type="AlphaFoldDB" id="A0A1H5RJP4"/>
<evidence type="ECO:0000256" key="1">
    <source>
        <dbReference type="SAM" id="Coils"/>
    </source>
</evidence>
<keyword evidence="1" id="KW-0175">Coiled coil</keyword>
<keyword evidence="2" id="KW-0812">Transmembrane</keyword>
<feature type="transmembrane region" description="Helical" evidence="2">
    <location>
        <begin position="160"/>
        <end position="180"/>
    </location>
</feature>
<evidence type="ECO:0000256" key="2">
    <source>
        <dbReference type="SAM" id="Phobius"/>
    </source>
</evidence>
<evidence type="ECO:0000313" key="4">
    <source>
        <dbReference type="Proteomes" id="UP000236726"/>
    </source>
</evidence>
<reference evidence="3 4" key="1">
    <citation type="submission" date="2016-10" db="EMBL/GenBank/DDBJ databases">
        <authorList>
            <person name="de Groot N.N."/>
        </authorList>
    </citation>
    <scope>NUCLEOTIDE SEQUENCE [LARGE SCALE GENOMIC DNA]</scope>
    <source>
        <strain evidence="3 4">D15d</strain>
    </source>
</reference>
<feature type="coiled-coil region" evidence="1">
    <location>
        <begin position="102"/>
        <end position="140"/>
    </location>
</feature>
<name>A0A1H5RJP4_9FIRM</name>
<keyword evidence="2" id="KW-0472">Membrane</keyword>
<dbReference type="Proteomes" id="UP000236726">
    <property type="component" value="Unassembled WGS sequence"/>
</dbReference>
<organism evidence="3 4">
    <name type="scientific">Lachnospira multipara</name>
    <dbReference type="NCBI Taxonomy" id="28051"/>
    <lineage>
        <taxon>Bacteria</taxon>
        <taxon>Bacillati</taxon>
        <taxon>Bacillota</taxon>
        <taxon>Clostridia</taxon>
        <taxon>Lachnospirales</taxon>
        <taxon>Lachnospiraceae</taxon>
        <taxon>Lachnospira</taxon>
    </lineage>
</organism>
<feature type="transmembrane region" description="Helical" evidence="2">
    <location>
        <begin position="200"/>
        <end position="219"/>
    </location>
</feature>
<evidence type="ECO:0000313" key="3">
    <source>
        <dbReference type="EMBL" id="SEF38589.1"/>
    </source>
</evidence>
<dbReference type="EMBL" id="FNUL01000001">
    <property type="protein sequence ID" value="SEF38589.1"/>
    <property type="molecule type" value="Genomic_DNA"/>
</dbReference>
<keyword evidence="4" id="KW-1185">Reference proteome</keyword>